<dbReference type="Proteomes" id="UP000267517">
    <property type="component" value="Chromosome II"/>
</dbReference>
<evidence type="ECO:0000313" key="2">
    <source>
        <dbReference type="EMBL" id="BBA29866.1"/>
    </source>
</evidence>
<dbReference type="AlphaFoldDB" id="A0A250KJS3"/>
<reference evidence="2 3" key="1">
    <citation type="submission" date="2017-05" db="EMBL/GenBank/DDBJ databases">
        <title>whole genome sequence of Prevotella melaninogenica GAI 07411.</title>
        <authorList>
            <person name="Kondo Y."/>
            <person name="Hoshino T."/>
        </authorList>
    </citation>
    <scope>NUCLEOTIDE SEQUENCE [LARGE SCALE GENOMIC DNA]</scope>
    <source>
        <strain evidence="2 3">GAI 07411</strain>
    </source>
</reference>
<gene>
    <name evidence="2" type="ORF">PMEL_200392</name>
</gene>
<evidence type="ECO:0000313" key="3">
    <source>
        <dbReference type="Proteomes" id="UP000267517"/>
    </source>
</evidence>
<accession>A0A250KJS3</accession>
<feature type="signal peptide" evidence="1">
    <location>
        <begin position="1"/>
        <end position="23"/>
    </location>
</feature>
<evidence type="ECO:0000256" key="1">
    <source>
        <dbReference type="SAM" id="SignalP"/>
    </source>
</evidence>
<sequence>MKRIKNIVYSIFLAFLFCNPTCAQNDVKITKVGKLIQESIPSTWSRDTFMTYYIAADADSTERFIKEGNWKPAYEKRYTPYNNVSLPLIDECFAESISAVLTEEQKKLLNLIGKRRNIMWSEFYVFINSKKRFVKIEMRSSTAKHLTQEQIYEILRLYSKCELPIHPVVGAFKEKEYYITGANIKSIKQ</sequence>
<feature type="chain" id="PRO_5013055287" evidence="1">
    <location>
        <begin position="24"/>
        <end position="189"/>
    </location>
</feature>
<dbReference type="OrthoDB" id="9784272at2"/>
<dbReference type="RefSeq" id="WP_120174976.1">
    <property type="nucleotide sequence ID" value="NZ_AP018050.1"/>
</dbReference>
<protein>
    <submittedName>
        <fullName evidence="2">Uncharacterized protein</fullName>
    </submittedName>
</protein>
<keyword evidence="1" id="KW-0732">Signal</keyword>
<organism evidence="2 3">
    <name type="scientific">Prevotella melaninogenica</name>
    <dbReference type="NCBI Taxonomy" id="28132"/>
    <lineage>
        <taxon>Bacteria</taxon>
        <taxon>Pseudomonadati</taxon>
        <taxon>Bacteroidota</taxon>
        <taxon>Bacteroidia</taxon>
        <taxon>Bacteroidales</taxon>
        <taxon>Prevotellaceae</taxon>
        <taxon>Prevotella</taxon>
    </lineage>
</organism>
<dbReference type="EMBL" id="AP018050">
    <property type="protein sequence ID" value="BBA29866.1"/>
    <property type="molecule type" value="Genomic_DNA"/>
</dbReference>
<name>A0A250KJS3_9BACT</name>
<proteinExistence type="predicted"/>